<gene>
    <name evidence="2" type="ORF">MPIPNATIZW_LOCUS9887</name>
</gene>
<keyword evidence="3" id="KW-1185">Reference proteome</keyword>
<name>A0ABN9ZY15_PIPNA</name>
<proteinExistence type="predicted"/>
<dbReference type="EMBL" id="OY882859">
    <property type="protein sequence ID" value="CAK6441581.1"/>
    <property type="molecule type" value="Genomic_DNA"/>
</dbReference>
<sequence length="109" mass="11397">MSPRSADVTPTASAAREPGANQGALPLPRPGPGPASLPVVQQPFSQSPADPARRRSAVPPGYQRVSAPSSALRARPRGAPRRHSRSSPQCPRRGDLRPEPEPLSSSLAP</sequence>
<dbReference type="Proteomes" id="UP001314169">
    <property type="component" value="Chromosome 2"/>
</dbReference>
<evidence type="ECO:0000313" key="2">
    <source>
        <dbReference type="EMBL" id="CAK6441581.1"/>
    </source>
</evidence>
<protein>
    <submittedName>
        <fullName evidence="2">Uncharacterized protein</fullName>
    </submittedName>
</protein>
<organism evidence="2 3">
    <name type="scientific">Pipistrellus nathusii</name>
    <name type="common">Nathusius' pipistrelle</name>
    <dbReference type="NCBI Taxonomy" id="59473"/>
    <lineage>
        <taxon>Eukaryota</taxon>
        <taxon>Metazoa</taxon>
        <taxon>Chordata</taxon>
        <taxon>Craniata</taxon>
        <taxon>Vertebrata</taxon>
        <taxon>Euteleostomi</taxon>
        <taxon>Mammalia</taxon>
        <taxon>Eutheria</taxon>
        <taxon>Laurasiatheria</taxon>
        <taxon>Chiroptera</taxon>
        <taxon>Yangochiroptera</taxon>
        <taxon>Vespertilionidae</taxon>
        <taxon>Pipistrellus</taxon>
    </lineage>
</organism>
<feature type="compositionally biased region" description="Basic residues" evidence="1">
    <location>
        <begin position="74"/>
        <end position="85"/>
    </location>
</feature>
<accession>A0ABN9ZY15</accession>
<reference evidence="2" key="1">
    <citation type="submission" date="2023-12" db="EMBL/GenBank/DDBJ databases">
        <authorList>
            <person name="Brown T."/>
        </authorList>
    </citation>
    <scope>NUCLEOTIDE SEQUENCE</scope>
</reference>
<evidence type="ECO:0000256" key="1">
    <source>
        <dbReference type="SAM" id="MobiDB-lite"/>
    </source>
</evidence>
<feature type="region of interest" description="Disordered" evidence="1">
    <location>
        <begin position="1"/>
        <end position="109"/>
    </location>
</feature>
<evidence type="ECO:0000313" key="3">
    <source>
        <dbReference type="Proteomes" id="UP001314169"/>
    </source>
</evidence>